<dbReference type="Proteomes" id="UP000326396">
    <property type="component" value="Unassembled WGS sequence"/>
</dbReference>
<name>A0A5N6LDY8_9ASTR</name>
<sequence>MMQHGWKVMQLVYVCSSPLNIWEWAGGCDANGNQAPYLILGCYALLRWECDLDADPLSFDGCYLSCAIGAHAWWEFWSSKETILYLSDWLSVLFVHFVYYQCSRAVVAKCSHCQVHLMGLPTYKWLMVPIMIVRFIWSSRFMLGCYMWRAIYLISLLFWKNYGLKINPVDSTACLAVKFGIMG</sequence>
<proteinExistence type="predicted"/>
<accession>A0A5N6LDY8</accession>
<keyword evidence="1" id="KW-1133">Transmembrane helix</keyword>
<protein>
    <submittedName>
        <fullName evidence="2">Uncharacterized protein</fullName>
    </submittedName>
</protein>
<gene>
    <name evidence="2" type="ORF">E3N88_43822</name>
</gene>
<keyword evidence="1" id="KW-0472">Membrane</keyword>
<evidence type="ECO:0000313" key="3">
    <source>
        <dbReference type="Proteomes" id="UP000326396"/>
    </source>
</evidence>
<organism evidence="2 3">
    <name type="scientific">Mikania micrantha</name>
    <name type="common">bitter vine</name>
    <dbReference type="NCBI Taxonomy" id="192012"/>
    <lineage>
        <taxon>Eukaryota</taxon>
        <taxon>Viridiplantae</taxon>
        <taxon>Streptophyta</taxon>
        <taxon>Embryophyta</taxon>
        <taxon>Tracheophyta</taxon>
        <taxon>Spermatophyta</taxon>
        <taxon>Magnoliopsida</taxon>
        <taxon>eudicotyledons</taxon>
        <taxon>Gunneridae</taxon>
        <taxon>Pentapetalae</taxon>
        <taxon>asterids</taxon>
        <taxon>campanulids</taxon>
        <taxon>Asterales</taxon>
        <taxon>Asteraceae</taxon>
        <taxon>Asteroideae</taxon>
        <taxon>Heliantheae alliance</taxon>
        <taxon>Eupatorieae</taxon>
        <taxon>Mikania</taxon>
    </lineage>
</organism>
<reference evidence="2 3" key="1">
    <citation type="submission" date="2019-05" db="EMBL/GenBank/DDBJ databases">
        <title>Mikania micrantha, genome provides insights into the molecular mechanism of rapid growth.</title>
        <authorList>
            <person name="Liu B."/>
        </authorList>
    </citation>
    <scope>NUCLEOTIDE SEQUENCE [LARGE SCALE GENOMIC DNA]</scope>
    <source>
        <strain evidence="2">NLD-2019</strain>
        <tissue evidence="2">Leaf</tissue>
    </source>
</reference>
<keyword evidence="3" id="KW-1185">Reference proteome</keyword>
<feature type="transmembrane region" description="Helical" evidence="1">
    <location>
        <begin position="141"/>
        <end position="159"/>
    </location>
</feature>
<evidence type="ECO:0000313" key="2">
    <source>
        <dbReference type="EMBL" id="KAD0708997.1"/>
    </source>
</evidence>
<evidence type="ECO:0000256" key="1">
    <source>
        <dbReference type="SAM" id="Phobius"/>
    </source>
</evidence>
<keyword evidence="1" id="KW-0812">Transmembrane</keyword>
<dbReference type="EMBL" id="SZYD01001455">
    <property type="protein sequence ID" value="KAD0708997.1"/>
    <property type="molecule type" value="Genomic_DNA"/>
</dbReference>
<comment type="caution">
    <text evidence="2">The sequence shown here is derived from an EMBL/GenBank/DDBJ whole genome shotgun (WGS) entry which is preliminary data.</text>
</comment>
<dbReference type="AlphaFoldDB" id="A0A5N6LDY8"/>